<protein>
    <submittedName>
        <fullName evidence="2">Nicotinamide-nucleotide amidase</fullName>
        <ecNumber evidence="2">3.5.1.42</ecNumber>
    </submittedName>
</protein>
<name>A0A840F1F9_9ACTN</name>
<dbReference type="InterPro" id="IPR036653">
    <property type="entry name" value="CinA-like_C"/>
</dbReference>
<proteinExistence type="predicted"/>
<keyword evidence="3" id="KW-1185">Reference proteome</keyword>
<evidence type="ECO:0000313" key="3">
    <source>
        <dbReference type="Proteomes" id="UP000551501"/>
    </source>
</evidence>
<dbReference type="AlphaFoldDB" id="A0A840F1F9"/>
<accession>A0A840F1F9</accession>
<evidence type="ECO:0000259" key="1">
    <source>
        <dbReference type="Pfam" id="PF02464"/>
    </source>
</evidence>
<feature type="domain" description="CinA C-terminal" evidence="1">
    <location>
        <begin position="11"/>
        <end position="153"/>
    </location>
</feature>
<comment type="caution">
    <text evidence="2">The sequence shown here is derived from an EMBL/GenBank/DDBJ whole genome shotgun (WGS) entry which is preliminary data.</text>
</comment>
<keyword evidence="2" id="KW-0378">Hydrolase</keyword>
<dbReference type="Pfam" id="PF02464">
    <property type="entry name" value="CinA"/>
    <property type="match status" value="1"/>
</dbReference>
<evidence type="ECO:0000313" key="2">
    <source>
        <dbReference type="EMBL" id="MBB4136348.1"/>
    </source>
</evidence>
<reference evidence="2 3" key="1">
    <citation type="submission" date="2020-08" db="EMBL/GenBank/DDBJ databases">
        <title>Sequencing the genomes of 1000 actinobacteria strains.</title>
        <authorList>
            <person name="Klenk H.-P."/>
        </authorList>
    </citation>
    <scope>NUCLEOTIDE SEQUENCE [LARGE SCALE GENOMIC DNA]</scope>
    <source>
        <strain evidence="2 3">DSM 45298</strain>
    </source>
</reference>
<dbReference type="GO" id="GO:0019159">
    <property type="term" value="F:nicotinamide-nucleotide amidase activity"/>
    <property type="evidence" value="ECO:0007669"/>
    <property type="project" value="UniProtKB-EC"/>
</dbReference>
<dbReference type="NCBIfam" id="TIGR00199">
    <property type="entry name" value="PncC_domain"/>
    <property type="match status" value="1"/>
</dbReference>
<dbReference type="EMBL" id="JACIFP010000001">
    <property type="protein sequence ID" value="MBB4136348.1"/>
    <property type="molecule type" value="Genomic_DNA"/>
</dbReference>
<gene>
    <name evidence="2" type="ORF">BKA16_002900</name>
</gene>
<dbReference type="RefSeq" id="WP_183371351.1">
    <property type="nucleotide sequence ID" value="NZ_BAABHL010000043.1"/>
</dbReference>
<dbReference type="InterPro" id="IPR008136">
    <property type="entry name" value="CinA_C"/>
</dbReference>
<dbReference type="EC" id="3.5.1.42" evidence="2"/>
<sequence>MADPSTDEHARLAARVGDAARSTGRSVATAESLTGGQIACTLGAAPGSSEWYFGSIVAYVSAVKHRLLRVPDVPVISEISARTMAVTTAELLGADVVVAVTGAAGPGRQEGHNPGTVWLGIVAGDAIHTEYRDFEGTTDEIIAQTVTRALELIVLFVEAFHDLS</sequence>
<dbReference type="Gene3D" id="3.90.950.20">
    <property type="entry name" value="CinA-like"/>
    <property type="match status" value="1"/>
</dbReference>
<dbReference type="Proteomes" id="UP000551501">
    <property type="component" value="Unassembled WGS sequence"/>
</dbReference>
<dbReference type="SUPFAM" id="SSF142433">
    <property type="entry name" value="CinA-like"/>
    <property type="match status" value="1"/>
</dbReference>
<organism evidence="2 3">
    <name type="scientific">Gordonia humi</name>
    <dbReference type="NCBI Taxonomy" id="686429"/>
    <lineage>
        <taxon>Bacteria</taxon>
        <taxon>Bacillati</taxon>
        <taxon>Actinomycetota</taxon>
        <taxon>Actinomycetes</taxon>
        <taxon>Mycobacteriales</taxon>
        <taxon>Gordoniaceae</taxon>
        <taxon>Gordonia</taxon>
    </lineage>
</organism>